<feature type="compositionally biased region" description="Acidic residues" evidence="1">
    <location>
        <begin position="17"/>
        <end position="26"/>
    </location>
</feature>
<dbReference type="Proteomes" id="UP000290288">
    <property type="component" value="Unassembled WGS sequence"/>
</dbReference>
<proteinExistence type="predicted"/>
<name>A0A4V1Q1I0_9AGAR</name>
<comment type="caution">
    <text evidence="2">The sequence shown here is derived from an EMBL/GenBank/DDBJ whole genome shotgun (WGS) entry which is preliminary data.</text>
</comment>
<feature type="region of interest" description="Disordered" evidence="1">
    <location>
        <begin position="1"/>
        <end position="49"/>
    </location>
</feature>
<dbReference type="EMBL" id="SDEE01001708">
    <property type="protein sequence ID" value="RXW11658.1"/>
    <property type="molecule type" value="Genomic_DNA"/>
</dbReference>
<dbReference type="OrthoDB" id="10523062at2759"/>
<evidence type="ECO:0000313" key="3">
    <source>
        <dbReference type="Proteomes" id="UP000290288"/>
    </source>
</evidence>
<reference evidence="2 3" key="1">
    <citation type="submission" date="2019-01" db="EMBL/GenBank/DDBJ databases">
        <title>Draft genome sequence of Psathyrella aberdarensis IHI B618.</title>
        <authorList>
            <person name="Buettner E."/>
            <person name="Kellner H."/>
        </authorList>
    </citation>
    <scope>NUCLEOTIDE SEQUENCE [LARGE SCALE GENOMIC DNA]</scope>
    <source>
        <strain evidence="2 3">IHI B618</strain>
    </source>
</reference>
<dbReference type="AlphaFoldDB" id="A0A4V1Q1I0"/>
<keyword evidence="3" id="KW-1185">Reference proteome</keyword>
<sequence>MAFEEQMAPIDNAAYAEEMDVDEDDVVSISSEPDTRKSRSPSQVEEPNKKQCLEIIEEEDLEELFTETLPPNRDADGFLTVEGRVWKVWVNGGKTVYPWVERIWITGPLKFFWERKNKGEYDGKSIRFNPDGNKEIVDEVEGVLPGGFISQEEYIIVEEEDGLYLHFGDKPRTKPRKGYSWFYMENSGIWIQKWNVWTGMLTYDEEAYQQDAAKSSIMGGKR</sequence>
<accession>A0A4V1Q1I0</accession>
<gene>
    <name evidence="2" type="ORF">EST38_g14195</name>
</gene>
<evidence type="ECO:0000256" key="1">
    <source>
        <dbReference type="SAM" id="MobiDB-lite"/>
    </source>
</evidence>
<dbReference type="STRING" id="2316362.A0A4V1Q1I0"/>
<organism evidence="2 3">
    <name type="scientific">Candolleomyces aberdarensis</name>
    <dbReference type="NCBI Taxonomy" id="2316362"/>
    <lineage>
        <taxon>Eukaryota</taxon>
        <taxon>Fungi</taxon>
        <taxon>Dikarya</taxon>
        <taxon>Basidiomycota</taxon>
        <taxon>Agaricomycotina</taxon>
        <taxon>Agaricomycetes</taxon>
        <taxon>Agaricomycetidae</taxon>
        <taxon>Agaricales</taxon>
        <taxon>Agaricineae</taxon>
        <taxon>Psathyrellaceae</taxon>
        <taxon>Candolleomyces</taxon>
    </lineage>
</organism>
<protein>
    <submittedName>
        <fullName evidence="2">Uncharacterized protein</fullName>
    </submittedName>
</protein>
<evidence type="ECO:0000313" key="2">
    <source>
        <dbReference type="EMBL" id="RXW11658.1"/>
    </source>
</evidence>